<evidence type="ECO:0000256" key="3">
    <source>
        <dbReference type="ARBA" id="ARBA00023163"/>
    </source>
</evidence>
<dbReference type="SUPFAM" id="SSF46894">
    <property type="entry name" value="C-terminal effector domain of the bipartite response regulators"/>
    <property type="match status" value="1"/>
</dbReference>
<dbReference type="EMBL" id="AAMO01000003">
    <property type="protein sequence ID" value="EAQ03768.1"/>
    <property type="molecule type" value="Genomic_DNA"/>
</dbReference>
<dbReference type="PANTHER" id="PTHR44688:SF16">
    <property type="entry name" value="DNA-BINDING TRANSCRIPTIONAL ACTIVATOR DEVR_DOSR"/>
    <property type="match status" value="1"/>
</dbReference>
<dbReference type="eggNOG" id="COG2197">
    <property type="taxonomic scope" value="Bacteria"/>
</dbReference>
<keyword evidence="1" id="KW-0805">Transcription regulation</keyword>
<dbReference type="Gene3D" id="3.30.450.20">
    <property type="entry name" value="PAS domain"/>
    <property type="match status" value="1"/>
</dbReference>
<keyword evidence="6" id="KW-1185">Reference proteome</keyword>
<sequence>MDDFTSLAFDHAPLGIVMTEARVIRSCNRTFGEMTGHDPSGLPGQSFRMFYDSARAFRNIRDIGLHVLRSGAIYSDERLLLHASGRALLVRFRARTLAPDDPLSRLVMTFAALRDDQPDRVLTPRERTVVAGLARGQTSKEIARDLGLSPRTIEDVRARLLRRYEARNAAELLTRLAGPAF</sequence>
<evidence type="ECO:0000313" key="5">
    <source>
        <dbReference type="EMBL" id="EAQ03768.1"/>
    </source>
</evidence>
<keyword evidence="3" id="KW-0804">Transcription</keyword>
<dbReference type="InterPro" id="IPR035965">
    <property type="entry name" value="PAS-like_dom_sf"/>
</dbReference>
<dbReference type="Pfam" id="PF00196">
    <property type="entry name" value="GerE"/>
    <property type="match status" value="1"/>
</dbReference>
<evidence type="ECO:0000259" key="4">
    <source>
        <dbReference type="PROSITE" id="PS50043"/>
    </source>
</evidence>
<dbReference type="AlphaFoldDB" id="A3TVX2"/>
<gene>
    <name evidence="5" type="ORF">OB2597_11011</name>
</gene>
<organism evidence="5 6">
    <name type="scientific">Pseudooceanicola batsensis (strain ATCC BAA-863 / DSM 15984 / KCTC 12145 / HTCC2597)</name>
    <name type="common">Oceanicola batsensis</name>
    <dbReference type="NCBI Taxonomy" id="252305"/>
    <lineage>
        <taxon>Bacteria</taxon>
        <taxon>Pseudomonadati</taxon>
        <taxon>Pseudomonadota</taxon>
        <taxon>Alphaproteobacteria</taxon>
        <taxon>Rhodobacterales</taxon>
        <taxon>Paracoccaceae</taxon>
        <taxon>Pseudooceanicola</taxon>
    </lineage>
</organism>
<evidence type="ECO:0000313" key="6">
    <source>
        <dbReference type="Proteomes" id="UP000004318"/>
    </source>
</evidence>
<dbReference type="PROSITE" id="PS00622">
    <property type="entry name" value="HTH_LUXR_1"/>
    <property type="match status" value="1"/>
</dbReference>
<dbReference type="Proteomes" id="UP000004318">
    <property type="component" value="Unassembled WGS sequence"/>
</dbReference>
<reference evidence="5 6" key="1">
    <citation type="journal article" date="2010" name="J. Bacteriol.">
        <title>Genome sequences of Oceanicola granulosus HTCC2516(T) and Oceanicola batsensis HTCC2597(TDelta).</title>
        <authorList>
            <person name="Thrash J.C."/>
            <person name="Cho J.C."/>
            <person name="Vergin K.L."/>
            <person name="Giovannoni S.J."/>
        </authorList>
    </citation>
    <scope>NUCLEOTIDE SEQUENCE [LARGE SCALE GENOMIC DNA]</scope>
    <source>
        <strain evidence="6">ATCC BAA-863 / DSM 15984 / KCTC 12145 / HTCC2597</strain>
    </source>
</reference>
<proteinExistence type="predicted"/>
<dbReference type="GO" id="GO:0006355">
    <property type="term" value="P:regulation of DNA-templated transcription"/>
    <property type="evidence" value="ECO:0007669"/>
    <property type="project" value="InterPro"/>
</dbReference>
<comment type="caution">
    <text evidence="5">The sequence shown here is derived from an EMBL/GenBank/DDBJ whole genome shotgun (WGS) entry which is preliminary data.</text>
</comment>
<dbReference type="CDD" id="cd06170">
    <property type="entry name" value="LuxR_C_like"/>
    <property type="match status" value="1"/>
</dbReference>
<name>A3TVX2_PSEBH</name>
<keyword evidence="2" id="KW-0238">DNA-binding</keyword>
<dbReference type="STRING" id="252305.OB2597_11011"/>
<dbReference type="HOGENOM" id="CLU_105330_0_0_5"/>
<dbReference type="SMART" id="SM00421">
    <property type="entry name" value="HTH_LUXR"/>
    <property type="match status" value="1"/>
</dbReference>
<evidence type="ECO:0000256" key="2">
    <source>
        <dbReference type="ARBA" id="ARBA00023125"/>
    </source>
</evidence>
<protein>
    <submittedName>
        <fullName evidence="5">Transcriptional regulator, LuxR family/sensory box protein</fullName>
    </submittedName>
</protein>
<dbReference type="InterPro" id="IPR000014">
    <property type="entry name" value="PAS"/>
</dbReference>
<dbReference type="PRINTS" id="PR00038">
    <property type="entry name" value="HTHLUXR"/>
</dbReference>
<dbReference type="InterPro" id="IPR036388">
    <property type="entry name" value="WH-like_DNA-bd_sf"/>
</dbReference>
<dbReference type="InterPro" id="IPR000792">
    <property type="entry name" value="Tscrpt_reg_LuxR_C"/>
</dbReference>
<dbReference type="Gene3D" id="1.10.10.10">
    <property type="entry name" value="Winged helix-like DNA-binding domain superfamily/Winged helix DNA-binding domain"/>
    <property type="match status" value="1"/>
</dbReference>
<dbReference type="SUPFAM" id="SSF55785">
    <property type="entry name" value="PYP-like sensor domain (PAS domain)"/>
    <property type="match status" value="1"/>
</dbReference>
<dbReference type="PANTHER" id="PTHR44688">
    <property type="entry name" value="DNA-BINDING TRANSCRIPTIONAL ACTIVATOR DEVR_DOSR"/>
    <property type="match status" value="1"/>
</dbReference>
<feature type="domain" description="HTH luxR-type" evidence="4">
    <location>
        <begin position="115"/>
        <end position="180"/>
    </location>
</feature>
<accession>A3TVX2</accession>
<dbReference type="GO" id="GO:0003677">
    <property type="term" value="F:DNA binding"/>
    <property type="evidence" value="ECO:0007669"/>
    <property type="project" value="UniProtKB-KW"/>
</dbReference>
<dbReference type="InterPro" id="IPR016032">
    <property type="entry name" value="Sig_transdc_resp-reg_C-effctor"/>
</dbReference>
<dbReference type="Pfam" id="PF13188">
    <property type="entry name" value="PAS_8"/>
    <property type="match status" value="1"/>
</dbReference>
<dbReference type="PROSITE" id="PS50043">
    <property type="entry name" value="HTH_LUXR_2"/>
    <property type="match status" value="1"/>
</dbReference>
<dbReference type="RefSeq" id="WP_009806421.1">
    <property type="nucleotide sequence ID" value="NZ_CH724131.1"/>
</dbReference>
<evidence type="ECO:0000256" key="1">
    <source>
        <dbReference type="ARBA" id="ARBA00023015"/>
    </source>
</evidence>